<organism evidence="1 2">
    <name type="scientific">Alkalicoccobacillus gibsonii</name>
    <dbReference type="NCBI Taxonomy" id="79881"/>
    <lineage>
        <taxon>Bacteria</taxon>
        <taxon>Bacillati</taxon>
        <taxon>Bacillota</taxon>
        <taxon>Bacilli</taxon>
        <taxon>Bacillales</taxon>
        <taxon>Bacillaceae</taxon>
        <taxon>Alkalicoccobacillus</taxon>
    </lineage>
</organism>
<dbReference type="Gene3D" id="3.10.180.10">
    <property type="entry name" value="2,3-Dihydroxybiphenyl 1,2-Dioxygenase, domain 1"/>
    <property type="match status" value="1"/>
</dbReference>
<evidence type="ECO:0000313" key="1">
    <source>
        <dbReference type="EMBL" id="MEN0641951.1"/>
    </source>
</evidence>
<dbReference type="RefSeq" id="WP_203088612.1">
    <property type="nucleotide sequence ID" value="NZ_JAEUZA010000003.1"/>
</dbReference>
<evidence type="ECO:0000313" key="2">
    <source>
        <dbReference type="Proteomes" id="UP001418796"/>
    </source>
</evidence>
<proteinExistence type="predicted"/>
<dbReference type="EMBL" id="JBCITK010000001">
    <property type="protein sequence ID" value="MEN0641951.1"/>
    <property type="molecule type" value="Genomic_DNA"/>
</dbReference>
<gene>
    <name evidence="1" type="ORF">MKY91_02095</name>
</gene>
<comment type="caution">
    <text evidence="1">The sequence shown here is derived from an EMBL/GenBank/DDBJ whole genome shotgun (WGS) entry which is preliminary data.</text>
</comment>
<keyword evidence="2" id="KW-1185">Reference proteome</keyword>
<dbReference type="SUPFAM" id="SSF54593">
    <property type="entry name" value="Glyoxalase/Bleomycin resistance protein/Dihydroxybiphenyl dioxygenase"/>
    <property type="match status" value="1"/>
</dbReference>
<accession>A0ABU9VG95</accession>
<protein>
    <submittedName>
        <fullName evidence="1">VOC family protein</fullName>
    </submittedName>
</protein>
<dbReference type="InterPro" id="IPR029068">
    <property type="entry name" value="Glyas_Bleomycin-R_OHBP_Dase"/>
</dbReference>
<dbReference type="Proteomes" id="UP001418796">
    <property type="component" value="Unassembled WGS sequence"/>
</dbReference>
<name>A0ABU9VG95_9BACI</name>
<reference evidence="1 2" key="1">
    <citation type="submission" date="2024-03" db="EMBL/GenBank/DDBJ databases">
        <title>Bacilli Hybrid Assemblies.</title>
        <authorList>
            <person name="Kovac J."/>
        </authorList>
    </citation>
    <scope>NUCLEOTIDE SEQUENCE [LARGE SCALE GENOMIC DNA]</scope>
    <source>
        <strain evidence="1 2">FSL R7-0666</strain>
    </source>
</reference>
<sequence>MINGLTIQLKVSTFAKGLRWYTTLLRREPDFIPHEHFAEWELVKGAWLQIALGEPAEKGGPLRLGVEDIDLERERLMRELDIVIEEVQTREGVPAAWCTFEDPDGNRVGLYQELEN</sequence>